<evidence type="ECO:0000256" key="1">
    <source>
        <dbReference type="ARBA" id="ARBA00022679"/>
    </source>
</evidence>
<protein>
    <recommendedName>
        <fullName evidence="5">Molybdenum cofactor sulfurase</fullName>
        <shortName evidence="5">MCS</shortName>
        <shortName evidence="5">MOS</shortName>
        <shortName evidence="5">MoCo sulfurase</shortName>
        <ecNumber evidence="5">2.8.1.9</ecNumber>
    </recommendedName>
    <alternativeName>
        <fullName evidence="5">Molybdenum cofactor sulfurtransferase</fullName>
    </alternativeName>
    <alternativeName>
        <fullName evidence="5">Protein maroon-like</fullName>
        <shortName evidence="5">Ma-l</shortName>
    </alternativeName>
</protein>
<evidence type="ECO:0000313" key="7">
    <source>
        <dbReference type="EMBL" id="KAK4887310.1"/>
    </source>
</evidence>
<dbReference type="PANTHER" id="PTHR14237">
    <property type="entry name" value="MOLYBDOPTERIN COFACTOR SULFURASE MOSC"/>
    <property type="match status" value="1"/>
</dbReference>
<proteinExistence type="inferred from homology"/>
<keyword evidence="8" id="KW-1185">Reference proteome</keyword>
<dbReference type="InterPro" id="IPR015422">
    <property type="entry name" value="PyrdxlP-dep_Trfase_small"/>
</dbReference>
<dbReference type="SUPFAM" id="SSF53383">
    <property type="entry name" value="PLP-dependent transferases"/>
    <property type="match status" value="1"/>
</dbReference>
<dbReference type="InterPro" id="IPR028886">
    <property type="entry name" value="MoCo_sulfurase"/>
</dbReference>
<evidence type="ECO:0000256" key="2">
    <source>
        <dbReference type="ARBA" id="ARBA00022898"/>
    </source>
</evidence>
<dbReference type="SUPFAM" id="SSF141673">
    <property type="entry name" value="MOSC N-terminal domain-like"/>
    <property type="match status" value="1"/>
</dbReference>
<dbReference type="EMBL" id="JARPUR010000001">
    <property type="protein sequence ID" value="KAK4887310.1"/>
    <property type="molecule type" value="Genomic_DNA"/>
</dbReference>
<evidence type="ECO:0000256" key="4">
    <source>
        <dbReference type="ARBA" id="ARBA00050843"/>
    </source>
</evidence>
<dbReference type="GO" id="GO:0030151">
    <property type="term" value="F:molybdenum ion binding"/>
    <property type="evidence" value="ECO:0007669"/>
    <property type="project" value="UniProtKB-UniRule"/>
</dbReference>
<dbReference type="Pfam" id="PF00266">
    <property type="entry name" value="Aminotran_5"/>
    <property type="match status" value="1"/>
</dbReference>
<dbReference type="InterPro" id="IPR015424">
    <property type="entry name" value="PyrdxlP-dep_Trfase"/>
</dbReference>
<dbReference type="GO" id="GO:0016829">
    <property type="term" value="F:lyase activity"/>
    <property type="evidence" value="ECO:0007669"/>
    <property type="project" value="UniProtKB-UniRule"/>
</dbReference>
<dbReference type="GO" id="GO:0006777">
    <property type="term" value="P:Mo-molybdopterin cofactor biosynthetic process"/>
    <property type="evidence" value="ECO:0007669"/>
    <property type="project" value="UniProtKB-UniRule"/>
</dbReference>
<organism evidence="7 8">
    <name type="scientific">Aquatica leii</name>
    <dbReference type="NCBI Taxonomy" id="1421715"/>
    <lineage>
        <taxon>Eukaryota</taxon>
        <taxon>Metazoa</taxon>
        <taxon>Ecdysozoa</taxon>
        <taxon>Arthropoda</taxon>
        <taxon>Hexapoda</taxon>
        <taxon>Insecta</taxon>
        <taxon>Pterygota</taxon>
        <taxon>Neoptera</taxon>
        <taxon>Endopterygota</taxon>
        <taxon>Coleoptera</taxon>
        <taxon>Polyphaga</taxon>
        <taxon>Elateriformia</taxon>
        <taxon>Elateroidea</taxon>
        <taxon>Lampyridae</taxon>
        <taxon>Luciolinae</taxon>
        <taxon>Aquatica</taxon>
    </lineage>
</organism>
<reference evidence="8" key="1">
    <citation type="submission" date="2023-01" db="EMBL/GenBank/DDBJ databases">
        <title>Key to firefly adult light organ development and bioluminescence: homeobox transcription factors regulate luciferase expression and transportation to peroxisome.</title>
        <authorList>
            <person name="Fu X."/>
        </authorList>
    </citation>
    <scope>NUCLEOTIDE SEQUENCE [LARGE SCALE GENOMIC DNA]</scope>
</reference>
<dbReference type="Gene3D" id="3.40.640.10">
    <property type="entry name" value="Type I PLP-dependent aspartate aminotransferase-like (Major domain)"/>
    <property type="match status" value="1"/>
</dbReference>
<dbReference type="HAMAP" id="MF_03050">
    <property type="entry name" value="MOCOS"/>
    <property type="match status" value="1"/>
</dbReference>
<dbReference type="Proteomes" id="UP001353858">
    <property type="component" value="Unassembled WGS sequence"/>
</dbReference>
<evidence type="ECO:0000313" key="8">
    <source>
        <dbReference type="Proteomes" id="UP001353858"/>
    </source>
</evidence>
<feature type="modified residue" description="N6-(pyridoxal phosphate)lysine" evidence="5">
    <location>
        <position position="236"/>
    </location>
</feature>
<comment type="catalytic activity">
    <reaction evidence="4 5">
        <text>Mo-molybdopterin + L-cysteine + AH2 = thio-Mo-molybdopterin + L-alanine + A + H2O</text>
        <dbReference type="Rhea" id="RHEA:42636"/>
        <dbReference type="ChEBI" id="CHEBI:13193"/>
        <dbReference type="ChEBI" id="CHEBI:15377"/>
        <dbReference type="ChEBI" id="CHEBI:17499"/>
        <dbReference type="ChEBI" id="CHEBI:35235"/>
        <dbReference type="ChEBI" id="CHEBI:57972"/>
        <dbReference type="ChEBI" id="CHEBI:71302"/>
        <dbReference type="ChEBI" id="CHEBI:82685"/>
        <dbReference type="EC" id="2.8.1.9"/>
    </reaction>
</comment>
<sequence>MSLYNPVYTKEQEALIRSEFLRLGDQCYLEHAGSTLYSERQIQNTLTDLTLNTYGNPHASNTSSKLTEDAIDQIRYYVLEHFNTQLSEYSVIFTSGATAALKLVAETFQYENNDDCGIFTYLQDNHTSALGMREYAKNSLPITPKEAFSMFSQKNRQIDDITNSNSLFVYPAQCNFSGTKYPLAWIDKAHQGILNNIKLQNPSKWFCMLDAASYASTSFLDLSKYKPDFVCLSFYKIFGHPTGLGALLVKNSSAYVLKKKYFGGGTVLMALSSERVHVPRITLHEYFEDGTLSFLSVLAVKHGFDTLRRFSLSMHAISKHTFNLARYVYNNLKTLQHQNGLPVVILYHDNDFERIHDQGGIVNFNLLRPNGEYVGYAEVLHIANLFNIHLRTGCFCNPGACQRHLNLTTEDVKHHFQSGHVCGDKNDLIDGYPTGSVRISFGYMSNKKDADDFLLMIEECFVSESTARSPCRFIPENKRNSISEKATLHKSYKGVLEQIFLYPVKSCGAFNPGTNWEIINTGFKYDRQWMIVNSAGVCVTQKNNTRLCLIKPKINLERNTLELHCEGFSKVTLSLRSNSNDVNHTSSLRCQSKVCGDQVQGWDCGDDVGTWLSTILDTPGLRLIKQCNDLNNKRRNTTDGERLLSLSNQAQFLLINTASIQWLSDCDALNSLNVQDLIYRFRPNFVVRFHEPLVENKCKQVQIGNFFFNCDAQCIRCQMVCINQTTGEKSPEPLKTLSKLFNGKIRFGIYLSNVNVTEKNSIHLRENVVLYT</sequence>
<dbReference type="AlphaFoldDB" id="A0AAN7ST20"/>
<keyword evidence="3 5" id="KW-0501">Molybdenum cofactor biosynthesis</keyword>
<evidence type="ECO:0000256" key="3">
    <source>
        <dbReference type="ARBA" id="ARBA00023150"/>
    </source>
</evidence>
<name>A0AAN7ST20_9COLE</name>
<dbReference type="Pfam" id="PF03476">
    <property type="entry name" value="MOSC_N"/>
    <property type="match status" value="1"/>
</dbReference>
<feature type="active site" evidence="5">
    <location>
        <position position="396"/>
    </location>
</feature>
<dbReference type="InterPro" id="IPR000192">
    <property type="entry name" value="Aminotrans_V_dom"/>
</dbReference>
<keyword evidence="1 5" id="KW-0808">Transferase</keyword>
<dbReference type="PANTHER" id="PTHR14237:SF80">
    <property type="entry name" value="MOLYBDENUM COFACTOR SULFURASE"/>
    <property type="match status" value="1"/>
</dbReference>
<evidence type="ECO:0000259" key="6">
    <source>
        <dbReference type="PROSITE" id="PS51340"/>
    </source>
</evidence>
<dbReference type="GO" id="GO:0030170">
    <property type="term" value="F:pyridoxal phosphate binding"/>
    <property type="evidence" value="ECO:0007669"/>
    <property type="project" value="UniProtKB-UniRule"/>
</dbReference>
<gene>
    <name evidence="5" type="primary">mal</name>
    <name evidence="7" type="ORF">RN001_003581</name>
</gene>
<dbReference type="FunFam" id="3.90.1150.10:FF:000079">
    <property type="entry name" value="Molybdenum cofactor sulfurase"/>
    <property type="match status" value="1"/>
</dbReference>
<comment type="caution">
    <text evidence="7">The sequence shown here is derived from an EMBL/GenBank/DDBJ whole genome shotgun (WGS) entry which is preliminary data.</text>
</comment>
<dbReference type="InterPro" id="IPR015421">
    <property type="entry name" value="PyrdxlP-dep_Trfase_major"/>
</dbReference>
<dbReference type="Pfam" id="PF03473">
    <property type="entry name" value="MOSC"/>
    <property type="match status" value="1"/>
</dbReference>
<dbReference type="PROSITE" id="PS51340">
    <property type="entry name" value="MOSC"/>
    <property type="match status" value="1"/>
</dbReference>
<comment type="cofactor">
    <cofactor evidence="5">
        <name>pyridoxal 5'-phosphate</name>
        <dbReference type="ChEBI" id="CHEBI:597326"/>
    </cofactor>
</comment>
<feature type="domain" description="MOSC" evidence="6">
    <location>
        <begin position="616"/>
        <end position="772"/>
    </location>
</feature>
<comment type="similarity">
    <text evidence="5">Belongs to the class-V pyridoxal-phosphate-dependent aminotransferase family. MOCOS subfamily.</text>
</comment>
<dbReference type="GO" id="GO:0008265">
    <property type="term" value="F:molybdenum cofactor sulfurtransferase activity"/>
    <property type="evidence" value="ECO:0007669"/>
    <property type="project" value="UniProtKB-UniRule"/>
</dbReference>
<keyword evidence="2 5" id="KW-0663">Pyridoxal phosphate</keyword>
<dbReference type="Gene3D" id="3.90.1150.10">
    <property type="entry name" value="Aspartate Aminotransferase, domain 1"/>
    <property type="match status" value="1"/>
</dbReference>
<comment type="function">
    <text evidence="5">Sulfurates the molybdenum cofactor. Sulfation of molybdenum is essential for xanthine dehydrogenase (XDH) and aldehyde oxidase (ADO) enzymes in which molybdenum cofactor is liganded by 1 oxygen and 1 sulfur atom in active form.</text>
</comment>
<dbReference type="EC" id="2.8.1.9" evidence="5"/>
<evidence type="ECO:0000256" key="5">
    <source>
        <dbReference type="HAMAP-Rule" id="MF_03050"/>
    </source>
</evidence>
<dbReference type="InterPro" id="IPR005303">
    <property type="entry name" value="MOCOS_middle"/>
</dbReference>
<dbReference type="InterPro" id="IPR005302">
    <property type="entry name" value="MoCF_Sase_C"/>
</dbReference>
<accession>A0AAN7ST20</accession>